<dbReference type="Proteomes" id="UP000655366">
    <property type="component" value="Unassembled WGS sequence"/>
</dbReference>
<dbReference type="PANTHER" id="PTHR19328:SF13">
    <property type="entry name" value="HIPL1 PROTEIN"/>
    <property type="match status" value="1"/>
</dbReference>
<dbReference type="EMBL" id="JADNYM010000007">
    <property type="protein sequence ID" value="MBG0739193.1"/>
    <property type="molecule type" value="Genomic_DNA"/>
</dbReference>
<dbReference type="PANTHER" id="PTHR19328">
    <property type="entry name" value="HEDGEHOG-INTERACTING PROTEIN"/>
    <property type="match status" value="1"/>
</dbReference>
<dbReference type="InterPro" id="IPR012938">
    <property type="entry name" value="Glc/Sorbosone_DH"/>
</dbReference>
<dbReference type="SUPFAM" id="SSF50952">
    <property type="entry name" value="Soluble quinoprotein glucose dehydrogenase"/>
    <property type="match status" value="1"/>
</dbReference>
<gene>
    <name evidence="4" type="ORF">IV500_07280</name>
</gene>
<reference evidence="4 5" key="1">
    <citation type="submission" date="2020-11" db="EMBL/GenBank/DDBJ databases">
        <title>Arthrobacter antarcticus sp. nov., isolated from Antarctic Soil.</title>
        <authorList>
            <person name="Li J."/>
        </authorList>
    </citation>
    <scope>NUCLEOTIDE SEQUENCE [LARGE SCALE GENOMIC DNA]</scope>
    <source>
        <strain evidence="4 5">Z1-20</strain>
    </source>
</reference>
<dbReference type="InterPro" id="IPR011042">
    <property type="entry name" value="6-blade_b-propeller_TolB-like"/>
</dbReference>
<evidence type="ECO:0000256" key="2">
    <source>
        <dbReference type="SAM" id="SignalP"/>
    </source>
</evidence>
<dbReference type="PROSITE" id="PS51257">
    <property type="entry name" value="PROKAR_LIPOPROTEIN"/>
    <property type="match status" value="1"/>
</dbReference>
<keyword evidence="5" id="KW-1185">Reference proteome</keyword>
<accession>A0A931CSY1</accession>
<feature type="domain" description="Glucose/Sorbosone dehydrogenase" evidence="3">
    <location>
        <begin position="55"/>
        <end position="334"/>
    </location>
</feature>
<protein>
    <submittedName>
        <fullName evidence="4">PQQ-dependent sugar dehydrogenase</fullName>
    </submittedName>
</protein>
<feature type="region of interest" description="Disordered" evidence="1">
    <location>
        <begin position="341"/>
        <end position="361"/>
    </location>
</feature>
<sequence length="387" mass="39959">MTMGSWRGGGRTRIGRAACVLAACAGLLSACVASPPAPDPTTAQLRVSDELGKGLQLPWSIAILPDGTALVSERATAMVQRISASPGAEKSAVGKVDNVVPGGEGGLLGLAVSGSFATDHFLYAYYTSATDNRVVRMTYQNGQLGPQEVLLTGIAKASNHDGGRIKFGPDGFLYVGTGDALQQDRAQDRGSLNGKVLRITAEGKPAPGNPFGNSPVYSYGHRNVQGIAWDSAGRLWISEFGPDVNDELNLIQPGGNYGWPLVTGAPGRAGFIDAKVVWPSTADASPSGLAIVGDVAYLSALRGQRIWQVPLNGTDPGTPEEFFRGEYGRLRDVVAVALAGSAGPGPTGPGTAASGTAASAEPASPPLLWVLTNRGRDDEILVLSGPD</sequence>
<evidence type="ECO:0000259" key="3">
    <source>
        <dbReference type="Pfam" id="PF07995"/>
    </source>
</evidence>
<name>A0A931CSY1_9MICC</name>
<evidence type="ECO:0000313" key="4">
    <source>
        <dbReference type="EMBL" id="MBG0739193.1"/>
    </source>
</evidence>
<comment type="caution">
    <text evidence="4">The sequence shown here is derived from an EMBL/GenBank/DDBJ whole genome shotgun (WGS) entry which is preliminary data.</text>
</comment>
<dbReference type="Pfam" id="PF07995">
    <property type="entry name" value="GSDH"/>
    <property type="match status" value="1"/>
</dbReference>
<evidence type="ECO:0000256" key="1">
    <source>
        <dbReference type="SAM" id="MobiDB-lite"/>
    </source>
</evidence>
<feature type="chain" id="PRO_5037702720" evidence="2">
    <location>
        <begin position="34"/>
        <end position="387"/>
    </location>
</feature>
<keyword evidence="2" id="KW-0732">Signal</keyword>
<evidence type="ECO:0000313" key="5">
    <source>
        <dbReference type="Proteomes" id="UP000655366"/>
    </source>
</evidence>
<dbReference type="AlphaFoldDB" id="A0A931CSY1"/>
<dbReference type="RefSeq" id="WP_196396128.1">
    <property type="nucleotide sequence ID" value="NZ_JADNYM010000007.1"/>
</dbReference>
<dbReference type="Gene3D" id="2.120.10.30">
    <property type="entry name" value="TolB, C-terminal domain"/>
    <property type="match status" value="1"/>
</dbReference>
<dbReference type="InterPro" id="IPR011041">
    <property type="entry name" value="Quinoprot_gluc/sorb_DH_b-prop"/>
</dbReference>
<feature type="compositionally biased region" description="Low complexity" evidence="1">
    <location>
        <begin position="349"/>
        <end position="361"/>
    </location>
</feature>
<proteinExistence type="predicted"/>
<organism evidence="4 5">
    <name type="scientific">Arthrobacter terrae</name>
    <dbReference type="NCBI Taxonomy" id="2935737"/>
    <lineage>
        <taxon>Bacteria</taxon>
        <taxon>Bacillati</taxon>
        <taxon>Actinomycetota</taxon>
        <taxon>Actinomycetes</taxon>
        <taxon>Micrococcales</taxon>
        <taxon>Micrococcaceae</taxon>
        <taxon>Arthrobacter</taxon>
    </lineage>
</organism>
<feature type="signal peptide" evidence="2">
    <location>
        <begin position="1"/>
        <end position="33"/>
    </location>
</feature>